<keyword evidence="3 5" id="KW-1133">Transmembrane helix</keyword>
<feature type="transmembrane region" description="Helical" evidence="5">
    <location>
        <begin position="12"/>
        <end position="41"/>
    </location>
</feature>
<dbReference type="PANTHER" id="PTHR37422">
    <property type="entry name" value="TEICHURONIC ACID BIOSYNTHESIS PROTEIN TUAE"/>
    <property type="match status" value="1"/>
</dbReference>
<name>A0ABY2LUD6_9LEPT</name>
<sequence>MIGKQTFHKISIVFLYLFFVLSPFSISLSQIFAGASLFFLFLDFLWQKNIPRSESFFFFWILIYLGFLIYPLFHFEFSFWKQIVLKSEFGDVWMGFLLLHHANLSEQEKSNLKNAVFLGAVFLLLSGTISLFSPYRLAPFVMDGFQYVEGRRLPHQLGNLLGIFPFYLPIGFQSTHLTYGGMLALYLPSLFLKTYRSFPTFKKNNRSKFLFFSLLIFSFLGLVLLFLNQSRSVWFGLLFGFFLLSFQKKISLKKYLPWLGIGLLLVLVLLTLFYHNNWLFQRAIDDLFAKRSLENQRIWIHKMNFEILKDSFLLGIGSGNYPKEFITQAIPLVKVFPELYYDLSITPKSHAHFDFLHFWILGGLTSSIAYLCFLYWITKKILQVKKNNLIYLGFFSVIFAGSFQCFLLDDEVLLPFLGLLILLPSAPMGIKEKKKTIQKGQTQVYGILVFWIFISSAGAFYLSKTPAKDLFFHRARTEHNFPMAKAQSAINAKTAVPMPNGTKEIYFKLAGCLDHEMNFDTIPKVRVSPIQFFIHWEEIPDGHLPETLILEIRKRESFDQDKEYKVQAERIVKKESFTNLNQIQMIQVHPNEFLESLGKGIEFVDFGFLFSWKEKKPFLPRIEISGNCELITREMR</sequence>
<feature type="transmembrane region" description="Helical" evidence="5">
    <location>
        <begin position="389"/>
        <end position="407"/>
    </location>
</feature>
<evidence type="ECO:0000256" key="5">
    <source>
        <dbReference type="SAM" id="Phobius"/>
    </source>
</evidence>
<accession>A0ABY2LUD6</accession>
<evidence type="ECO:0000259" key="6">
    <source>
        <dbReference type="Pfam" id="PF04932"/>
    </source>
</evidence>
<feature type="transmembrane region" description="Helical" evidence="5">
    <location>
        <begin position="115"/>
        <end position="135"/>
    </location>
</feature>
<feature type="transmembrane region" description="Helical" evidence="5">
    <location>
        <begin position="255"/>
        <end position="274"/>
    </location>
</feature>
<feature type="transmembrane region" description="Helical" evidence="5">
    <location>
        <begin position="56"/>
        <end position="73"/>
    </location>
</feature>
<evidence type="ECO:0000256" key="3">
    <source>
        <dbReference type="ARBA" id="ARBA00022989"/>
    </source>
</evidence>
<feature type="transmembrane region" description="Helical" evidence="5">
    <location>
        <begin position="442"/>
        <end position="462"/>
    </location>
</feature>
<feature type="domain" description="O-antigen ligase-related" evidence="6">
    <location>
        <begin position="217"/>
        <end position="365"/>
    </location>
</feature>
<feature type="transmembrane region" description="Helical" evidence="5">
    <location>
        <begin position="413"/>
        <end position="430"/>
    </location>
</feature>
<feature type="transmembrane region" description="Helical" evidence="5">
    <location>
        <begin position="209"/>
        <end position="227"/>
    </location>
</feature>
<gene>
    <name evidence="7" type="ORF">EHQ31_03735</name>
</gene>
<comment type="caution">
    <text evidence="7">The sequence shown here is derived from an EMBL/GenBank/DDBJ whole genome shotgun (WGS) entry which is preliminary data.</text>
</comment>
<evidence type="ECO:0000256" key="4">
    <source>
        <dbReference type="ARBA" id="ARBA00023136"/>
    </source>
</evidence>
<dbReference type="GO" id="GO:0016874">
    <property type="term" value="F:ligase activity"/>
    <property type="evidence" value="ECO:0007669"/>
    <property type="project" value="UniProtKB-KW"/>
</dbReference>
<dbReference type="PANTHER" id="PTHR37422:SF13">
    <property type="entry name" value="LIPOPOLYSACCHARIDE BIOSYNTHESIS PROTEIN PA4999-RELATED"/>
    <property type="match status" value="1"/>
</dbReference>
<proteinExistence type="predicted"/>
<keyword evidence="4 5" id="KW-0472">Membrane</keyword>
<evidence type="ECO:0000313" key="7">
    <source>
        <dbReference type="EMBL" id="TGL05838.1"/>
    </source>
</evidence>
<keyword evidence="7" id="KW-0436">Ligase</keyword>
<reference evidence="8" key="1">
    <citation type="journal article" date="2019" name="PLoS Negl. Trop. Dis.">
        <title>Revisiting the worldwide diversity of Leptospira species in the environment.</title>
        <authorList>
            <person name="Vincent A.T."/>
            <person name="Schiettekatte O."/>
            <person name="Bourhy P."/>
            <person name="Veyrier F.J."/>
            <person name="Picardeau M."/>
        </authorList>
    </citation>
    <scope>NUCLEOTIDE SEQUENCE [LARGE SCALE GENOMIC DNA]</scope>
    <source>
        <strain evidence="8">201800278</strain>
    </source>
</reference>
<evidence type="ECO:0000313" key="8">
    <source>
        <dbReference type="Proteomes" id="UP000297465"/>
    </source>
</evidence>
<feature type="transmembrane region" description="Helical" evidence="5">
    <location>
        <begin position="166"/>
        <end position="188"/>
    </location>
</feature>
<evidence type="ECO:0000256" key="1">
    <source>
        <dbReference type="ARBA" id="ARBA00004141"/>
    </source>
</evidence>
<dbReference type="InterPro" id="IPR051533">
    <property type="entry name" value="WaaL-like"/>
</dbReference>
<keyword evidence="2 5" id="KW-0812">Transmembrane</keyword>
<organism evidence="7 8">
    <name type="scientific">Leptospira montravelensis</name>
    <dbReference type="NCBI Taxonomy" id="2484961"/>
    <lineage>
        <taxon>Bacteria</taxon>
        <taxon>Pseudomonadati</taxon>
        <taxon>Spirochaetota</taxon>
        <taxon>Spirochaetia</taxon>
        <taxon>Leptospirales</taxon>
        <taxon>Leptospiraceae</taxon>
        <taxon>Leptospira</taxon>
    </lineage>
</organism>
<feature type="transmembrane region" description="Helical" evidence="5">
    <location>
        <begin position="233"/>
        <end position="248"/>
    </location>
</feature>
<keyword evidence="8" id="KW-1185">Reference proteome</keyword>
<dbReference type="InterPro" id="IPR007016">
    <property type="entry name" value="O-antigen_ligase-rel_domated"/>
</dbReference>
<dbReference type="EMBL" id="RQFO01000004">
    <property type="protein sequence ID" value="TGL05838.1"/>
    <property type="molecule type" value="Genomic_DNA"/>
</dbReference>
<dbReference type="RefSeq" id="WP_135569696.1">
    <property type="nucleotide sequence ID" value="NZ_RQFN01000011.1"/>
</dbReference>
<dbReference type="Proteomes" id="UP000297465">
    <property type="component" value="Unassembled WGS sequence"/>
</dbReference>
<dbReference type="Pfam" id="PF04932">
    <property type="entry name" value="Wzy_C"/>
    <property type="match status" value="1"/>
</dbReference>
<feature type="transmembrane region" description="Helical" evidence="5">
    <location>
        <begin position="356"/>
        <end position="377"/>
    </location>
</feature>
<protein>
    <submittedName>
        <fullName evidence="7">Ligase</fullName>
    </submittedName>
</protein>
<comment type="subcellular location">
    <subcellularLocation>
        <location evidence="1">Membrane</location>
        <topology evidence="1">Multi-pass membrane protein</topology>
    </subcellularLocation>
</comment>
<evidence type="ECO:0000256" key="2">
    <source>
        <dbReference type="ARBA" id="ARBA00022692"/>
    </source>
</evidence>